<feature type="region of interest" description="Disordered" evidence="1">
    <location>
        <begin position="52"/>
        <end position="121"/>
    </location>
</feature>
<evidence type="ECO:0008006" key="5">
    <source>
        <dbReference type="Google" id="ProtNLM"/>
    </source>
</evidence>
<feature type="transmembrane region" description="Helical" evidence="2">
    <location>
        <begin position="151"/>
        <end position="172"/>
    </location>
</feature>
<organism evidence="3 4">
    <name type="scientific">Streptomyces bohaiensis</name>
    <dbReference type="NCBI Taxonomy" id="1431344"/>
    <lineage>
        <taxon>Bacteria</taxon>
        <taxon>Bacillati</taxon>
        <taxon>Actinomycetota</taxon>
        <taxon>Actinomycetes</taxon>
        <taxon>Kitasatosporales</taxon>
        <taxon>Streptomycetaceae</taxon>
        <taxon>Streptomyces</taxon>
    </lineage>
</organism>
<sequence length="356" mass="35249">MAAGWRAVRSLLPTRRRADAGPTTPTDAPVPADGSTSLVPVVPATVAVRDTRAAAPDSAAPGNPTVPRPPATGTVRPDGAVTGRTPRGDGAGTSDGAKHGAASRVATRDTGAERTDATARVTDASARAMRANARRRLGRPAPRGRSWRPPAWGLVVAGLATGLVAGLGYGLLAPVEYEARGHVVVRASEGTDPAAVVGFAQVYGRIAAEPAVLAQAGDLPGTVRAASSPDAPVVEITGTAGSPAAAAAVANAVAPALVAYGNEAEAMTGTRLAVLADARPPSAPSSPPVAAAAGVGAASGTLLASLALLVRHHRREHRTAPGPAASARAGVETVLSRPVDATLPAPAPAPVGELTR</sequence>
<dbReference type="EMBL" id="JAAVJC010000332">
    <property type="protein sequence ID" value="NJQ17526.1"/>
    <property type="molecule type" value="Genomic_DNA"/>
</dbReference>
<evidence type="ECO:0000256" key="2">
    <source>
        <dbReference type="SAM" id="Phobius"/>
    </source>
</evidence>
<gene>
    <name evidence="3" type="ORF">HCN52_21960</name>
</gene>
<keyword evidence="2" id="KW-0812">Transmembrane</keyword>
<feature type="compositionally biased region" description="Basic and acidic residues" evidence="1">
    <location>
        <begin position="106"/>
        <end position="117"/>
    </location>
</feature>
<comment type="caution">
    <text evidence="3">The sequence shown here is derived from an EMBL/GenBank/DDBJ whole genome shotgun (WGS) entry which is preliminary data.</text>
</comment>
<evidence type="ECO:0000313" key="4">
    <source>
        <dbReference type="Proteomes" id="UP000727056"/>
    </source>
</evidence>
<evidence type="ECO:0000313" key="3">
    <source>
        <dbReference type="EMBL" id="NJQ17526.1"/>
    </source>
</evidence>
<feature type="region of interest" description="Disordered" evidence="1">
    <location>
        <begin position="316"/>
        <end position="356"/>
    </location>
</feature>
<reference evidence="3 4" key="1">
    <citation type="submission" date="2020-03" db="EMBL/GenBank/DDBJ databases">
        <title>Draft genome of Streptomyces sp. ventii, isolated from the Axial Seamount in the Pacific Ocean, and resequencing of the two type strains Streptomyces lonarensis strain NCL 716 and Streptomyces bohaiensis strain 11A07.</title>
        <authorList>
            <person name="Loughran R.M."/>
            <person name="Pfannmuller K.M."/>
            <person name="Wasson B.J."/>
            <person name="Deadmond M.C."/>
            <person name="Paddock B.E."/>
            <person name="Koyack M.J."/>
            <person name="Gallegos D.A."/>
            <person name="Mitchell E.A."/>
            <person name="Ushijima B."/>
            <person name="Saw J.H."/>
            <person name="Mcphail K.L."/>
            <person name="Videau P."/>
        </authorList>
    </citation>
    <scope>NUCLEOTIDE SEQUENCE [LARGE SCALE GENOMIC DNA]</scope>
    <source>
        <strain evidence="3 4">11A07</strain>
    </source>
</reference>
<feature type="region of interest" description="Disordered" evidence="1">
    <location>
        <begin position="1"/>
        <end position="37"/>
    </location>
</feature>
<keyword evidence="4" id="KW-1185">Reference proteome</keyword>
<protein>
    <recommendedName>
        <fullName evidence="5">Lipopolysaccharide biosynthesis protein</fullName>
    </recommendedName>
</protein>
<evidence type="ECO:0000256" key="1">
    <source>
        <dbReference type="SAM" id="MobiDB-lite"/>
    </source>
</evidence>
<accession>A0ABX1CEN8</accession>
<keyword evidence="2" id="KW-1133">Transmembrane helix</keyword>
<feature type="transmembrane region" description="Helical" evidence="2">
    <location>
        <begin position="289"/>
        <end position="310"/>
    </location>
</feature>
<dbReference type="RefSeq" id="WP_168090183.1">
    <property type="nucleotide sequence ID" value="NZ_JAAVJC010000332.1"/>
</dbReference>
<feature type="compositionally biased region" description="Low complexity" evidence="1">
    <location>
        <begin position="20"/>
        <end position="37"/>
    </location>
</feature>
<dbReference type="Proteomes" id="UP000727056">
    <property type="component" value="Unassembled WGS sequence"/>
</dbReference>
<keyword evidence="2" id="KW-0472">Membrane</keyword>
<proteinExistence type="predicted"/>
<name>A0ABX1CEN8_9ACTN</name>